<reference evidence="1" key="1">
    <citation type="submission" date="2023-04" db="EMBL/GenBank/DDBJ databases">
        <authorList>
            <person name="Vijverberg K."/>
            <person name="Xiong W."/>
            <person name="Schranz E."/>
        </authorList>
    </citation>
    <scope>NUCLEOTIDE SEQUENCE</scope>
</reference>
<evidence type="ECO:0000313" key="2">
    <source>
        <dbReference type="Proteomes" id="UP001177003"/>
    </source>
</evidence>
<name>A0AA35VDI6_LACSI</name>
<dbReference type="PANTHER" id="PTHR48449:SF1">
    <property type="entry name" value="DUF1985 DOMAIN-CONTAINING PROTEIN"/>
    <property type="match status" value="1"/>
</dbReference>
<dbReference type="AlphaFoldDB" id="A0AA35VDI6"/>
<gene>
    <name evidence="1" type="ORF">LSALG_LOCUS4766</name>
</gene>
<dbReference type="PANTHER" id="PTHR48449">
    <property type="entry name" value="DUF1985 DOMAIN-CONTAINING PROTEIN"/>
    <property type="match status" value="1"/>
</dbReference>
<keyword evidence="2" id="KW-1185">Reference proteome</keyword>
<accession>A0AA35VDI6</accession>
<dbReference type="Proteomes" id="UP001177003">
    <property type="component" value="Chromosome 0"/>
</dbReference>
<sequence length="463" mass="52862">MMGHLSVKASRHKLHEVLGRLNGPVRDLFSTTNFGYLLDLPAQSGDVLLIRGLLLHMLHPTAKTDVAERLYFRFSRRTLSFGLEEFCLVARFYMGWCPTSRIKFSTMYKHGYGVNTFRSRVFPYRTDTSLVVEDLELIILNQRFNDISAHDGVRAILLYILNQADIFVSYILWKQPIFQVYRGNSYGGTRDGDDLEDFFNKAFEGNDNVGGSLQKLNRKKKKKKVVASEIVDAENQIPGHPVVKQGRPVSQLKHSQHLSPPYVSVQNALRYRTGCNAPALYMGNKPAVFLKHQLYNEKMEAKFWDLLFYASELGFLDEAWAGSATGNPFDPLDGCKSWLEVDSLWMDTHTLNLYNNFRSFGTVKIIDFVWFAELMEHILLEICYWNHMGLPVQKASIIVTDVTDVPQQEGMFGEYGVFMLIFMEQLVSGRPIGISMAPVVGATQFRYIMAMIYYGSSKHAIFS</sequence>
<evidence type="ECO:0000313" key="1">
    <source>
        <dbReference type="EMBL" id="CAI9264100.1"/>
    </source>
</evidence>
<proteinExistence type="predicted"/>
<protein>
    <submittedName>
        <fullName evidence="1">Uncharacterized protein</fullName>
    </submittedName>
</protein>
<dbReference type="EMBL" id="OX465086">
    <property type="protein sequence ID" value="CAI9264100.1"/>
    <property type="molecule type" value="Genomic_DNA"/>
</dbReference>
<organism evidence="1 2">
    <name type="scientific">Lactuca saligna</name>
    <name type="common">Willowleaf lettuce</name>
    <dbReference type="NCBI Taxonomy" id="75948"/>
    <lineage>
        <taxon>Eukaryota</taxon>
        <taxon>Viridiplantae</taxon>
        <taxon>Streptophyta</taxon>
        <taxon>Embryophyta</taxon>
        <taxon>Tracheophyta</taxon>
        <taxon>Spermatophyta</taxon>
        <taxon>Magnoliopsida</taxon>
        <taxon>eudicotyledons</taxon>
        <taxon>Gunneridae</taxon>
        <taxon>Pentapetalae</taxon>
        <taxon>asterids</taxon>
        <taxon>campanulids</taxon>
        <taxon>Asterales</taxon>
        <taxon>Asteraceae</taxon>
        <taxon>Cichorioideae</taxon>
        <taxon>Cichorieae</taxon>
        <taxon>Lactucinae</taxon>
        <taxon>Lactuca</taxon>
    </lineage>
</organism>